<feature type="domain" description="Intradiol ring-cleavage dioxygenases" evidence="2">
    <location>
        <begin position="131"/>
        <end position="230"/>
    </location>
</feature>
<dbReference type="InterPro" id="IPR000627">
    <property type="entry name" value="Intradiol_dOase_C"/>
</dbReference>
<keyword evidence="4" id="KW-1185">Reference proteome</keyword>
<dbReference type="InterPro" id="IPR015889">
    <property type="entry name" value="Intradiol_dOase_core"/>
</dbReference>
<dbReference type="EMBL" id="NLAX01001139">
    <property type="protein sequence ID" value="PKS05952.1"/>
    <property type="molecule type" value="Genomic_DNA"/>
</dbReference>
<protein>
    <recommendedName>
        <fullName evidence="2">Intradiol ring-cleavage dioxygenases domain-containing protein</fullName>
    </recommendedName>
</protein>
<dbReference type="InParanoid" id="A0A2N3N0M1"/>
<dbReference type="PANTHER" id="PTHR34315:SF1">
    <property type="entry name" value="INTRADIOL RING-CLEAVAGE DIOXYGENASES DOMAIN-CONTAINING PROTEIN-RELATED"/>
    <property type="match status" value="1"/>
</dbReference>
<evidence type="ECO:0000313" key="3">
    <source>
        <dbReference type="EMBL" id="PKS05952.1"/>
    </source>
</evidence>
<dbReference type="OrthoDB" id="121380at2759"/>
<organism evidence="3 4">
    <name type="scientific">Lomentospora prolificans</name>
    <dbReference type="NCBI Taxonomy" id="41688"/>
    <lineage>
        <taxon>Eukaryota</taxon>
        <taxon>Fungi</taxon>
        <taxon>Dikarya</taxon>
        <taxon>Ascomycota</taxon>
        <taxon>Pezizomycotina</taxon>
        <taxon>Sordariomycetes</taxon>
        <taxon>Hypocreomycetidae</taxon>
        <taxon>Microascales</taxon>
        <taxon>Microascaceae</taxon>
        <taxon>Lomentospora</taxon>
    </lineage>
</organism>
<evidence type="ECO:0000313" key="4">
    <source>
        <dbReference type="Proteomes" id="UP000233524"/>
    </source>
</evidence>
<name>A0A2N3N0M1_9PEZI</name>
<keyword evidence="1" id="KW-0732">Signal</keyword>
<comment type="caution">
    <text evidence="3">The sequence shown here is derived from an EMBL/GenBank/DDBJ whole genome shotgun (WGS) entry which is preliminary data.</text>
</comment>
<dbReference type="Proteomes" id="UP000233524">
    <property type="component" value="Unassembled WGS sequence"/>
</dbReference>
<feature type="chain" id="PRO_5014710357" description="Intradiol ring-cleavage dioxygenases domain-containing protein" evidence="1">
    <location>
        <begin position="20"/>
        <end position="385"/>
    </location>
</feature>
<evidence type="ECO:0000256" key="1">
    <source>
        <dbReference type="SAM" id="SignalP"/>
    </source>
</evidence>
<reference evidence="3 4" key="1">
    <citation type="journal article" date="2017" name="G3 (Bethesda)">
        <title>First Draft Genome Sequence of the Pathogenic Fungus Lomentospora prolificans (Formerly Scedosporium prolificans).</title>
        <authorList>
            <person name="Luo R."/>
            <person name="Zimin A."/>
            <person name="Workman R."/>
            <person name="Fan Y."/>
            <person name="Pertea G."/>
            <person name="Grossman N."/>
            <person name="Wear M.P."/>
            <person name="Jia B."/>
            <person name="Miller H."/>
            <person name="Casadevall A."/>
            <person name="Timp W."/>
            <person name="Zhang S.X."/>
            <person name="Salzberg S.L."/>
        </authorList>
    </citation>
    <scope>NUCLEOTIDE SEQUENCE [LARGE SCALE GENOMIC DNA]</scope>
    <source>
        <strain evidence="3 4">JHH-5317</strain>
    </source>
</reference>
<dbReference type="VEuPathDB" id="FungiDB:jhhlp_007785"/>
<sequence length="385" mass="41543">MELKAILAGLLATAPLAVAHPGHERVPSHAARPLFGRDLNHCNKRFKEPEFAKRYVEKNGEEFLRLRRSLGIEPENSPSIHKRDYLSVSQIDHKSDKTVTFDMSPASLFEDAGACILMPAVDQGPLYVLGEEVRKDITNGESGLKMTLAIQVVDVATCEPVPNAYLDIWSSNATGIYVGVQGYPGMGDPNDPSILKGTTLRGLQPTDTDGIATFDTLMPGHYEGRATHIHAIVYLDGELQPNNTITGGRAAHVGQIYFDQGLITNVDAVQPYSQNTMAILPNVRDTLFMMGANGDDPIVRYALVGDKIEDGLYAWIRFGVNVNNNLRVNPAAWWTADGGVMNPTGPVALLTGGGGGFFGGGGGFPGFPGMGGLPRLVRRLFGRDE</sequence>
<dbReference type="GO" id="GO:0016702">
    <property type="term" value="F:oxidoreductase activity, acting on single donors with incorporation of molecular oxygen, incorporation of two atoms of oxygen"/>
    <property type="evidence" value="ECO:0007669"/>
    <property type="project" value="InterPro"/>
</dbReference>
<dbReference type="AlphaFoldDB" id="A0A2N3N0M1"/>
<gene>
    <name evidence="3" type="ORF">jhhlp_007785</name>
</gene>
<dbReference type="GO" id="GO:0008199">
    <property type="term" value="F:ferric iron binding"/>
    <property type="evidence" value="ECO:0007669"/>
    <property type="project" value="InterPro"/>
</dbReference>
<dbReference type="Gene3D" id="2.60.130.10">
    <property type="entry name" value="Aromatic compound dioxygenase"/>
    <property type="match status" value="1"/>
</dbReference>
<accession>A0A2N3N0M1</accession>
<dbReference type="CDD" id="cd03457">
    <property type="entry name" value="intradiol_dioxygenase_like"/>
    <property type="match status" value="1"/>
</dbReference>
<dbReference type="SUPFAM" id="SSF49482">
    <property type="entry name" value="Aromatic compound dioxygenase"/>
    <property type="match status" value="1"/>
</dbReference>
<dbReference type="PANTHER" id="PTHR34315">
    <property type="match status" value="1"/>
</dbReference>
<proteinExistence type="predicted"/>
<dbReference type="Pfam" id="PF00775">
    <property type="entry name" value="Dioxygenase_C"/>
    <property type="match status" value="1"/>
</dbReference>
<evidence type="ECO:0000259" key="2">
    <source>
        <dbReference type="Pfam" id="PF00775"/>
    </source>
</evidence>
<dbReference type="STRING" id="41688.A0A2N3N0M1"/>
<feature type="signal peptide" evidence="1">
    <location>
        <begin position="1"/>
        <end position="19"/>
    </location>
</feature>